<dbReference type="Pfam" id="PF00810">
    <property type="entry name" value="ER_lumen_recept"/>
    <property type="match status" value="1"/>
</dbReference>
<comment type="subcellular location">
    <subcellularLocation>
        <location evidence="1">Endoplasmic reticulum membrane</location>
        <topology evidence="1">Multi-pass membrane protein</topology>
    </subcellularLocation>
</comment>
<feature type="domain" description="RRM" evidence="15">
    <location>
        <begin position="347"/>
        <end position="425"/>
    </location>
</feature>
<feature type="compositionally biased region" description="Basic and acidic residues" evidence="13">
    <location>
        <begin position="292"/>
        <end position="308"/>
    </location>
</feature>
<evidence type="ECO:0000256" key="1">
    <source>
        <dbReference type="ARBA" id="ARBA00004477"/>
    </source>
</evidence>
<dbReference type="GO" id="GO:0003729">
    <property type="term" value="F:mRNA binding"/>
    <property type="evidence" value="ECO:0007669"/>
    <property type="project" value="InterPro"/>
</dbReference>
<proteinExistence type="inferred from homology"/>
<evidence type="ECO:0000256" key="12">
    <source>
        <dbReference type="PROSITE-ProRule" id="PRU00176"/>
    </source>
</evidence>
<dbReference type="GO" id="GO:0046923">
    <property type="term" value="F:ER retention sequence binding"/>
    <property type="evidence" value="ECO:0007669"/>
    <property type="project" value="InterPro"/>
</dbReference>
<dbReference type="OrthoDB" id="310883at2759"/>
<keyword evidence="11" id="KW-0675">Receptor</keyword>
<evidence type="ECO:0000256" key="14">
    <source>
        <dbReference type="SAM" id="Phobius"/>
    </source>
</evidence>
<feature type="region of interest" description="Disordered" evidence="13">
    <location>
        <begin position="284"/>
        <end position="322"/>
    </location>
</feature>
<evidence type="ECO:0000313" key="17">
    <source>
        <dbReference type="Proteomes" id="UP000054937"/>
    </source>
</evidence>
<feature type="transmembrane region" description="Helical" evidence="14">
    <location>
        <begin position="200"/>
        <end position="219"/>
    </location>
</feature>
<dbReference type="PROSITE" id="PS50102">
    <property type="entry name" value="RRM"/>
    <property type="match status" value="1"/>
</dbReference>
<reference evidence="16 17" key="1">
    <citation type="journal article" date="2015" name="Sci. Rep.">
        <title>Genome of the facultative scuticociliatosis pathogen Pseudocohnilembus persalinus provides insight into its virulence through horizontal gene transfer.</title>
        <authorList>
            <person name="Xiong J."/>
            <person name="Wang G."/>
            <person name="Cheng J."/>
            <person name="Tian M."/>
            <person name="Pan X."/>
            <person name="Warren A."/>
            <person name="Jiang C."/>
            <person name="Yuan D."/>
            <person name="Miao W."/>
        </authorList>
    </citation>
    <scope>NUCLEOTIDE SEQUENCE [LARGE SCALE GENOMIC DNA]</scope>
    <source>
        <strain evidence="16">36N120E</strain>
    </source>
</reference>
<keyword evidence="17" id="KW-1185">Reference proteome</keyword>
<dbReference type="GO" id="GO:0005789">
    <property type="term" value="C:endoplasmic reticulum membrane"/>
    <property type="evidence" value="ECO:0007669"/>
    <property type="project" value="UniProtKB-SubCell"/>
</dbReference>
<keyword evidence="6 12" id="KW-0694">RNA-binding</keyword>
<dbReference type="InterPro" id="IPR034215">
    <property type="entry name" value="RBM42_RRM"/>
</dbReference>
<dbReference type="PRINTS" id="PR00660">
    <property type="entry name" value="ERLUMENR"/>
</dbReference>
<dbReference type="PANTHER" id="PTHR47640">
    <property type="entry name" value="TRNA SELENOCYSTEINE 1-ASSOCIATED PROTEIN 1-RELATED-RELATED"/>
    <property type="match status" value="1"/>
</dbReference>
<accession>A0A0V0R992</accession>
<sequence>MDSFRQQQNQSFSDYLKDPRKLLDLMNKNRKVLATWASFALGAYAIYAFFSSGDFSFILTLGSLSRSATGISKNSLICYSICLISRLISIMLYNGYLPYDDSGDFIYRISELIQCCTAVYVLYLIHTRFRTSYNRDMDNFQWFWFVLPTLFLGILFHPNLNQSFIGDIPWTFAIYLEAFSMLPQINLFRKKGGEIESFTSAYVASSGISKFLIFLFWVFTYEELNDVDGTSLAPSIVGYLKKEAINEKNDEIKQNDSMLTKMQETQQSILKDFDDFEKQQKITKKIKKEKKQQRQEKDKKQQLQKQKDNLANPQQPVKEKKDPVTIRQIAGMVWEDKTMADWGKDDYRIFVGNLGNEVTDTVLSNAFRNYKSFIRARVVRDKRSLKTKGYGFVSFGNSDDYLASFKEMNGKYVGNRPCKIEAGRWKERMHEYKKQDSEIQSQFKKANKKKARLPGGYY</sequence>
<dbReference type="CDD" id="cd12383">
    <property type="entry name" value="RRM_RBM42"/>
    <property type="match status" value="1"/>
</dbReference>
<dbReference type="InterPro" id="IPR000133">
    <property type="entry name" value="ER_ret_rcpt"/>
</dbReference>
<feature type="transmembrane region" description="Helical" evidence="14">
    <location>
        <begin position="137"/>
        <end position="156"/>
    </location>
</feature>
<evidence type="ECO:0000256" key="7">
    <source>
        <dbReference type="ARBA" id="ARBA00022892"/>
    </source>
</evidence>
<dbReference type="InterPro" id="IPR050825">
    <property type="entry name" value="RBM42_RBP45_47-like"/>
</dbReference>
<dbReference type="EMBL" id="LDAU01000007">
    <property type="protein sequence ID" value="KRX11068.1"/>
    <property type="molecule type" value="Genomic_DNA"/>
</dbReference>
<evidence type="ECO:0000256" key="13">
    <source>
        <dbReference type="SAM" id="MobiDB-lite"/>
    </source>
</evidence>
<keyword evidence="10 14" id="KW-0472">Membrane</keyword>
<evidence type="ECO:0000256" key="6">
    <source>
        <dbReference type="ARBA" id="ARBA00022884"/>
    </source>
</evidence>
<dbReference type="Gene3D" id="3.30.70.330">
    <property type="match status" value="1"/>
</dbReference>
<dbReference type="PANTHER" id="PTHR47640:SF11">
    <property type="entry name" value="RNA-BINDING PROTEIN 42"/>
    <property type="match status" value="1"/>
</dbReference>
<dbReference type="GO" id="GO:0016192">
    <property type="term" value="P:vesicle-mediated transport"/>
    <property type="evidence" value="ECO:0007669"/>
    <property type="project" value="UniProtKB-KW"/>
</dbReference>
<dbReference type="InterPro" id="IPR012677">
    <property type="entry name" value="Nucleotide-bd_a/b_plait_sf"/>
</dbReference>
<evidence type="ECO:0000256" key="11">
    <source>
        <dbReference type="ARBA" id="ARBA00023170"/>
    </source>
</evidence>
<feature type="transmembrane region" description="Helical" evidence="14">
    <location>
        <begin position="36"/>
        <end position="64"/>
    </location>
</feature>
<comment type="similarity">
    <text evidence="2">Belongs to the ERD2 family.</text>
</comment>
<keyword evidence="9 14" id="KW-1133">Transmembrane helix</keyword>
<feature type="transmembrane region" description="Helical" evidence="14">
    <location>
        <begin position="168"/>
        <end position="188"/>
    </location>
</feature>
<name>A0A0V0R992_PSEPJ</name>
<evidence type="ECO:0000256" key="4">
    <source>
        <dbReference type="ARBA" id="ARBA00022692"/>
    </source>
</evidence>
<gene>
    <name evidence="16" type="ORF">PPERSA_05177</name>
</gene>
<evidence type="ECO:0000256" key="3">
    <source>
        <dbReference type="ARBA" id="ARBA00022448"/>
    </source>
</evidence>
<dbReference type="AlphaFoldDB" id="A0A0V0R992"/>
<dbReference type="InterPro" id="IPR035979">
    <property type="entry name" value="RBD_domain_sf"/>
</dbReference>
<comment type="caution">
    <text evidence="16">The sequence shown here is derived from an EMBL/GenBank/DDBJ whole genome shotgun (WGS) entry which is preliminary data.</text>
</comment>
<evidence type="ECO:0000256" key="10">
    <source>
        <dbReference type="ARBA" id="ARBA00023136"/>
    </source>
</evidence>
<evidence type="ECO:0000313" key="16">
    <source>
        <dbReference type="EMBL" id="KRX11068.1"/>
    </source>
</evidence>
<dbReference type="InParanoid" id="A0A0V0R992"/>
<evidence type="ECO:0000256" key="8">
    <source>
        <dbReference type="ARBA" id="ARBA00022927"/>
    </source>
</evidence>
<keyword evidence="5" id="KW-0256">Endoplasmic reticulum</keyword>
<dbReference type="Proteomes" id="UP000054937">
    <property type="component" value="Unassembled WGS sequence"/>
</dbReference>
<feature type="transmembrane region" description="Helical" evidence="14">
    <location>
        <begin position="105"/>
        <end position="125"/>
    </location>
</feature>
<evidence type="ECO:0000256" key="9">
    <source>
        <dbReference type="ARBA" id="ARBA00022989"/>
    </source>
</evidence>
<evidence type="ECO:0000256" key="2">
    <source>
        <dbReference type="ARBA" id="ARBA00010120"/>
    </source>
</evidence>
<dbReference type="Pfam" id="PF00076">
    <property type="entry name" value="RRM_1"/>
    <property type="match status" value="1"/>
</dbReference>
<dbReference type="GO" id="GO:0015031">
    <property type="term" value="P:protein transport"/>
    <property type="evidence" value="ECO:0007669"/>
    <property type="project" value="UniProtKB-KW"/>
</dbReference>
<evidence type="ECO:0000256" key="5">
    <source>
        <dbReference type="ARBA" id="ARBA00022824"/>
    </source>
</evidence>
<protein>
    <recommendedName>
        <fullName evidence="15">RRM domain-containing protein</fullName>
    </recommendedName>
</protein>
<evidence type="ECO:0000259" key="15">
    <source>
        <dbReference type="PROSITE" id="PS50102"/>
    </source>
</evidence>
<dbReference type="SMART" id="SM00360">
    <property type="entry name" value="RRM"/>
    <property type="match status" value="1"/>
</dbReference>
<dbReference type="InterPro" id="IPR000504">
    <property type="entry name" value="RRM_dom"/>
</dbReference>
<organism evidence="16 17">
    <name type="scientific">Pseudocohnilembus persalinus</name>
    <name type="common">Ciliate</name>
    <dbReference type="NCBI Taxonomy" id="266149"/>
    <lineage>
        <taxon>Eukaryota</taxon>
        <taxon>Sar</taxon>
        <taxon>Alveolata</taxon>
        <taxon>Ciliophora</taxon>
        <taxon>Intramacronucleata</taxon>
        <taxon>Oligohymenophorea</taxon>
        <taxon>Scuticociliatia</taxon>
        <taxon>Philasterida</taxon>
        <taxon>Pseudocohnilembidae</taxon>
        <taxon>Pseudocohnilembus</taxon>
    </lineage>
</organism>
<keyword evidence="7" id="KW-0931">ER-Golgi transport</keyword>
<keyword evidence="3" id="KW-0813">Transport</keyword>
<dbReference type="SUPFAM" id="SSF54928">
    <property type="entry name" value="RNA-binding domain, RBD"/>
    <property type="match status" value="1"/>
</dbReference>
<keyword evidence="8" id="KW-0653">Protein transport</keyword>
<keyword evidence="4 14" id="KW-0812">Transmembrane</keyword>
<dbReference type="GO" id="GO:0006621">
    <property type="term" value="P:protein retention in ER lumen"/>
    <property type="evidence" value="ECO:0007669"/>
    <property type="project" value="InterPro"/>
</dbReference>